<evidence type="ECO:0000256" key="11">
    <source>
        <dbReference type="ARBA" id="ARBA00022741"/>
    </source>
</evidence>
<evidence type="ECO:0000256" key="23">
    <source>
        <dbReference type="SAM" id="MobiDB-lite"/>
    </source>
</evidence>
<accession>A0AAU9FF12</accession>
<evidence type="ECO:0000256" key="5">
    <source>
        <dbReference type="ARBA" id="ARBA00011748"/>
    </source>
</evidence>
<comment type="pathway">
    <text evidence="3">Protein modification; protein glycosylation.</text>
</comment>
<feature type="compositionally biased region" description="Basic and acidic residues" evidence="23">
    <location>
        <begin position="445"/>
        <end position="454"/>
    </location>
</feature>
<comment type="similarity">
    <text evidence="4">Belongs to the glycosyltransferase 31 family. Beta3-Gal-T subfamily.</text>
</comment>
<evidence type="ECO:0000313" key="27">
    <source>
        <dbReference type="Proteomes" id="UP001500889"/>
    </source>
</evidence>
<evidence type="ECO:0000256" key="12">
    <source>
        <dbReference type="ARBA" id="ARBA00022968"/>
    </source>
</evidence>
<keyword evidence="12" id="KW-0735">Signal-anchor</keyword>
<feature type="compositionally biased region" description="Basic and acidic residues" evidence="23">
    <location>
        <begin position="396"/>
        <end position="414"/>
    </location>
</feature>
<evidence type="ECO:0000256" key="7">
    <source>
        <dbReference type="ARBA" id="ARBA00022676"/>
    </source>
</evidence>
<evidence type="ECO:0000259" key="25">
    <source>
        <dbReference type="Pfam" id="PF02434"/>
    </source>
</evidence>
<keyword evidence="16" id="KW-0325">Glycoprotein</keyword>
<dbReference type="GO" id="GO:0000166">
    <property type="term" value="F:nucleotide binding"/>
    <property type="evidence" value="ECO:0007669"/>
    <property type="project" value="UniProtKB-KW"/>
</dbReference>
<keyword evidence="8" id="KW-0808">Transferase</keyword>
<dbReference type="EMBL" id="AP029264">
    <property type="protein sequence ID" value="BFF94235.1"/>
    <property type="molecule type" value="Genomic_DNA"/>
</dbReference>
<comment type="function">
    <text evidence="22">Glycosyltransferase that generates the core 1 O-glycan Gal-beta1-3GalNAc-alpha1-Ser/Thr (T antigen), which is a precursor for many extended O-glycans in glycoproteins.</text>
</comment>
<dbReference type="PANTHER" id="PTHR23033">
    <property type="entry name" value="BETA1,3-GALACTOSYLTRANSFERASE"/>
    <property type="match status" value="1"/>
</dbReference>
<evidence type="ECO:0000256" key="9">
    <source>
        <dbReference type="ARBA" id="ARBA00022692"/>
    </source>
</evidence>
<dbReference type="GO" id="GO:0016020">
    <property type="term" value="C:membrane"/>
    <property type="evidence" value="ECO:0007669"/>
    <property type="project" value="UniProtKB-SubCell"/>
</dbReference>
<dbReference type="GO" id="GO:0030145">
    <property type="term" value="F:manganese ion binding"/>
    <property type="evidence" value="ECO:0007669"/>
    <property type="project" value="UniProtKB-ARBA"/>
</dbReference>
<evidence type="ECO:0000256" key="4">
    <source>
        <dbReference type="ARBA" id="ARBA00006462"/>
    </source>
</evidence>
<comment type="cofactor">
    <cofactor evidence="1">
        <name>Mn(2+)</name>
        <dbReference type="ChEBI" id="CHEBI:29035"/>
    </cofactor>
</comment>
<evidence type="ECO:0000256" key="14">
    <source>
        <dbReference type="ARBA" id="ARBA00023136"/>
    </source>
</evidence>
<gene>
    <name evidence="26" type="ORF">DMAD_11924</name>
</gene>
<keyword evidence="7" id="KW-0328">Glycosyltransferase</keyword>
<dbReference type="InterPro" id="IPR003378">
    <property type="entry name" value="Fringe-like_glycosylTrfase"/>
</dbReference>
<comment type="subunit">
    <text evidence="5">Homodimer; disulfide-linked.</text>
</comment>
<keyword evidence="14 24" id="KW-0472">Membrane</keyword>
<keyword evidence="9 24" id="KW-0812">Transmembrane</keyword>
<evidence type="ECO:0000256" key="1">
    <source>
        <dbReference type="ARBA" id="ARBA00001936"/>
    </source>
</evidence>
<dbReference type="InterPro" id="IPR026050">
    <property type="entry name" value="C1GALT1/C1GALT1_chp1"/>
</dbReference>
<dbReference type="EC" id="2.4.1.122" evidence="6"/>
<evidence type="ECO:0000256" key="16">
    <source>
        <dbReference type="ARBA" id="ARBA00023180"/>
    </source>
</evidence>
<dbReference type="Gene3D" id="3.90.550.50">
    <property type="match status" value="1"/>
</dbReference>
<evidence type="ECO:0000256" key="21">
    <source>
        <dbReference type="ARBA" id="ARBA00043065"/>
    </source>
</evidence>
<evidence type="ECO:0000256" key="24">
    <source>
        <dbReference type="SAM" id="Phobius"/>
    </source>
</evidence>
<name>A0AAU9FF12_DROMD</name>
<evidence type="ECO:0000256" key="22">
    <source>
        <dbReference type="ARBA" id="ARBA00059245"/>
    </source>
</evidence>
<organism evidence="26 27">
    <name type="scientific">Drosophila madeirensis</name>
    <name type="common">Fruit fly</name>
    <dbReference type="NCBI Taxonomy" id="30013"/>
    <lineage>
        <taxon>Eukaryota</taxon>
        <taxon>Metazoa</taxon>
        <taxon>Ecdysozoa</taxon>
        <taxon>Arthropoda</taxon>
        <taxon>Hexapoda</taxon>
        <taxon>Insecta</taxon>
        <taxon>Pterygota</taxon>
        <taxon>Neoptera</taxon>
        <taxon>Endopterygota</taxon>
        <taxon>Diptera</taxon>
        <taxon>Brachycera</taxon>
        <taxon>Muscomorpha</taxon>
        <taxon>Ephydroidea</taxon>
        <taxon>Drosophilidae</taxon>
        <taxon>Drosophila</taxon>
        <taxon>Sophophora</taxon>
    </lineage>
</organism>
<evidence type="ECO:0000256" key="10">
    <source>
        <dbReference type="ARBA" id="ARBA00022723"/>
    </source>
</evidence>
<feature type="region of interest" description="Disordered" evidence="23">
    <location>
        <begin position="390"/>
        <end position="454"/>
    </location>
</feature>
<evidence type="ECO:0000256" key="18">
    <source>
        <dbReference type="ARBA" id="ARBA00040898"/>
    </source>
</evidence>
<evidence type="ECO:0000256" key="3">
    <source>
        <dbReference type="ARBA" id="ARBA00004922"/>
    </source>
</evidence>
<protein>
    <recommendedName>
        <fullName evidence="18">Glycoprotein-N-acetylgalactosamine 3-beta-galactosyltransferase 1</fullName>
        <ecNumber evidence="6">2.4.1.122</ecNumber>
    </recommendedName>
    <alternativeName>
        <fullName evidence="20">Core 1 O-glycan T-synthase</fullName>
    </alternativeName>
    <alternativeName>
        <fullName evidence="21">Core 1 UDP-galactose:N-acetylgalactosamine-alpha-R beta 1,3-galactosyltransferase 1</fullName>
    </alternativeName>
    <alternativeName>
        <fullName evidence="19">Core 1 beta1,3-galactosyltransferase 1</fullName>
    </alternativeName>
</protein>
<keyword evidence="15" id="KW-1015">Disulfide bond</keyword>
<sequence length="454" mass="52225">MSNTSLLTRTLLTEAPRSKNRSIFTLILGVVVGYCLAQLFASIVPHESLYPYLRGRLHLHSEPQLDRKPEKAEQVDQNVFQHHSHEHRDDNSTVAEQLKKEVRILCWVMTNPTNHKKKARHVKRTWGKRCNILLFMSSGHDDELPTVKLNVGEGRVNLWAKVKQAFTYVYKNHYNDADWFYKADDDTYAVVENLRYMLYPYNPQTPVHFGFKFKPFVKQGYMSGGAGYVLSREALRRFVVEGIPNPKMCLPGTVVNEDIEIGRCMQNLNVTAGDSRDAMGRGRMFPFVPEQHLIPAKWDKNYWYWNYMYYKTDDGLDCCSDLAISFHYVAPNMMYVLDYLIYHLKPYGLQRSLESLPAKLPVGKLLPAPVERPAGSNEDSVDDYDRLVTSTTAAPKEPDAREMDSRELEKEEAKYRKRISKKAASSDTKEVNDDNSDSSADEAANNDKDERSKE</sequence>
<evidence type="ECO:0000256" key="6">
    <source>
        <dbReference type="ARBA" id="ARBA00012557"/>
    </source>
</evidence>
<evidence type="ECO:0000256" key="19">
    <source>
        <dbReference type="ARBA" id="ARBA00041226"/>
    </source>
</evidence>
<evidence type="ECO:0000256" key="8">
    <source>
        <dbReference type="ARBA" id="ARBA00022679"/>
    </source>
</evidence>
<dbReference type="Proteomes" id="UP001500889">
    <property type="component" value="Chromosome U"/>
</dbReference>
<dbReference type="FunFam" id="3.90.550.50:FF:000017">
    <property type="entry name" value="Glycoprotein-N-acetylgalactosamine 3-beta-galactosyltransferase 1"/>
    <property type="match status" value="1"/>
</dbReference>
<keyword evidence="17" id="KW-0464">Manganese</keyword>
<evidence type="ECO:0000256" key="17">
    <source>
        <dbReference type="ARBA" id="ARBA00023211"/>
    </source>
</evidence>
<keyword evidence="13 24" id="KW-1133">Transmembrane helix</keyword>
<dbReference type="GO" id="GO:0016263">
    <property type="term" value="F:glycoprotein-N-acetylgalactosamine 3-beta-galactosyltransferase activity"/>
    <property type="evidence" value="ECO:0007669"/>
    <property type="project" value="UniProtKB-EC"/>
</dbReference>
<keyword evidence="27" id="KW-1185">Reference proteome</keyword>
<evidence type="ECO:0000256" key="2">
    <source>
        <dbReference type="ARBA" id="ARBA00004606"/>
    </source>
</evidence>
<comment type="subcellular location">
    <subcellularLocation>
        <location evidence="2">Membrane</location>
        <topology evidence="2">Single-pass type II membrane protein</topology>
    </subcellularLocation>
</comment>
<evidence type="ECO:0000313" key="26">
    <source>
        <dbReference type="EMBL" id="BFF94235.1"/>
    </source>
</evidence>
<dbReference type="PANTHER" id="PTHR23033:SF14">
    <property type="entry name" value="GLYCOPROTEIN-N-ACETYLGALACTOSAMINE 3-BETA-GALACTOSYLTRANSFERASE 1-RELATED"/>
    <property type="match status" value="1"/>
</dbReference>
<keyword evidence="11" id="KW-0547">Nucleotide-binding</keyword>
<feature type="transmembrane region" description="Helical" evidence="24">
    <location>
        <begin position="21"/>
        <end position="41"/>
    </location>
</feature>
<proteinExistence type="inferred from homology"/>
<evidence type="ECO:0000256" key="20">
    <source>
        <dbReference type="ARBA" id="ARBA00042009"/>
    </source>
</evidence>
<reference evidence="26 27" key="1">
    <citation type="submission" date="2024-02" db="EMBL/GenBank/DDBJ databases">
        <title>A chromosome-level genome assembly of Drosophila madeirensis, a fruit fly species endemic to Madeira island.</title>
        <authorList>
            <person name="Tomihara K."/>
            <person name="Llopart A."/>
            <person name="Yamamoto D."/>
        </authorList>
    </citation>
    <scope>NUCLEOTIDE SEQUENCE [LARGE SCALE GENOMIC DNA]</scope>
    <source>
        <strain evidence="26 27">RF1</strain>
    </source>
</reference>
<keyword evidence="10" id="KW-0479">Metal-binding</keyword>
<evidence type="ECO:0000256" key="15">
    <source>
        <dbReference type="ARBA" id="ARBA00023157"/>
    </source>
</evidence>
<evidence type="ECO:0000256" key="13">
    <source>
        <dbReference type="ARBA" id="ARBA00022989"/>
    </source>
</evidence>
<feature type="domain" description="Fringe-like glycosyltransferase" evidence="25">
    <location>
        <begin position="104"/>
        <end position="272"/>
    </location>
</feature>
<dbReference type="Pfam" id="PF02434">
    <property type="entry name" value="Fringe"/>
    <property type="match status" value="1"/>
</dbReference>
<dbReference type="AlphaFoldDB" id="A0AAU9FF12"/>